<keyword evidence="1" id="KW-1133">Transmembrane helix</keyword>
<evidence type="ECO:0000313" key="3">
    <source>
        <dbReference type="Proteomes" id="UP000007305"/>
    </source>
</evidence>
<dbReference type="Gramene" id="Zm00001eb182880_T001">
    <property type="protein sequence ID" value="Zm00001eb182880_P001"/>
    <property type="gene ID" value="Zm00001eb182880"/>
</dbReference>
<name>A0A804NSI1_MAIZE</name>
<keyword evidence="1" id="KW-0812">Transmembrane</keyword>
<dbReference type="Proteomes" id="UP000007305">
    <property type="component" value="Chromosome 4"/>
</dbReference>
<dbReference type="InParanoid" id="A0A804NSI1"/>
<dbReference type="EnsemblPlants" id="Zm00001eb182880_T001">
    <property type="protein sequence ID" value="Zm00001eb182880_P001"/>
    <property type="gene ID" value="Zm00001eb182880"/>
</dbReference>
<proteinExistence type="predicted"/>
<dbReference type="AlphaFoldDB" id="A0A804NSI1"/>
<reference evidence="2" key="3">
    <citation type="submission" date="2021-05" db="UniProtKB">
        <authorList>
            <consortium name="EnsemblPlants"/>
        </authorList>
    </citation>
    <scope>IDENTIFICATION</scope>
    <source>
        <strain evidence="2">cv. B73</strain>
    </source>
</reference>
<keyword evidence="3" id="KW-1185">Reference proteome</keyword>
<sequence>MNKRREIPHRSCRYSLGKSQTSTSWLWRLMAASLVGGGLLWLGWRRRCCEAIEDESIIDGLRCYGGIYLYRLGDGWLHDRSNLVLIYYNHILSITISNKLETKSVT</sequence>
<organism evidence="2 3">
    <name type="scientific">Zea mays</name>
    <name type="common">Maize</name>
    <dbReference type="NCBI Taxonomy" id="4577"/>
    <lineage>
        <taxon>Eukaryota</taxon>
        <taxon>Viridiplantae</taxon>
        <taxon>Streptophyta</taxon>
        <taxon>Embryophyta</taxon>
        <taxon>Tracheophyta</taxon>
        <taxon>Spermatophyta</taxon>
        <taxon>Magnoliopsida</taxon>
        <taxon>Liliopsida</taxon>
        <taxon>Poales</taxon>
        <taxon>Poaceae</taxon>
        <taxon>PACMAD clade</taxon>
        <taxon>Panicoideae</taxon>
        <taxon>Andropogonodae</taxon>
        <taxon>Andropogoneae</taxon>
        <taxon>Tripsacinae</taxon>
        <taxon>Zea</taxon>
    </lineage>
</organism>
<evidence type="ECO:0000313" key="2">
    <source>
        <dbReference type="EnsemblPlants" id="Zm00001eb182880_P001"/>
    </source>
</evidence>
<reference evidence="2" key="2">
    <citation type="submission" date="2019-07" db="EMBL/GenBank/DDBJ databases">
        <authorList>
            <person name="Seetharam A."/>
            <person name="Woodhouse M."/>
            <person name="Cannon E."/>
        </authorList>
    </citation>
    <scope>NUCLEOTIDE SEQUENCE [LARGE SCALE GENOMIC DNA]</scope>
    <source>
        <strain evidence="2">cv. B73</strain>
    </source>
</reference>
<reference evidence="3" key="1">
    <citation type="journal article" date="2009" name="Science">
        <title>The B73 maize genome: complexity, diversity, and dynamics.</title>
        <authorList>
            <person name="Schnable P.S."/>
            <person name="Ware D."/>
            <person name="Fulton R.S."/>
            <person name="Stein J.C."/>
            <person name="Wei F."/>
            <person name="Pasternak S."/>
            <person name="Liang C."/>
            <person name="Zhang J."/>
            <person name="Fulton L."/>
            <person name="Graves T.A."/>
            <person name="Minx P."/>
            <person name="Reily A.D."/>
            <person name="Courtney L."/>
            <person name="Kruchowski S.S."/>
            <person name="Tomlinson C."/>
            <person name="Strong C."/>
            <person name="Delehaunty K."/>
            <person name="Fronick C."/>
            <person name="Courtney B."/>
            <person name="Rock S.M."/>
            <person name="Belter E."/>
            <person name="Du F."/>
            <person name="Kim K."/>
            <person name="Abbott R.M."/>
            <person name="Cotton M."/>
            <person name="Levy A."/>
            <person name="Marchetto P."/>
            <person name="Ochoa K."/>
            <person name="Jackson S.M."/>
            <person name="Gillam B."/>
            <person name="Chen W."/>
            <person name="Yan L."/>
            <person name="Higginbotham J."/>
            <person name="Cardenas M."/>
            <person name="Waligorski J."/>
            <person name="Applebaum E."/>
            <person name="Phelps L."/>
            <person name="Falcone J."/>
            <person name="Kanchi K."/>
            <person name="Thane T."/>
            <person name="Scimone A."/>
            <person name="Thane N."/>
            <person name="Henke J."/>
            <person name="Wang T."/>
            <person name="Ruppert J."/>
            <person name="Shah N."/>
            <person name="Rotter K."/>
            <person name="Hodges J."/>
            <person name="Ingenthron E."/>
            <person name="Cordes M."/>
            <person name="Kohlberg S."/>
            <person name="Sgro J."/>
            <person name="Delgado B."/>
            <person name="Mead K."/>
            <person name="Chinwalla A."/>
            <person name="Leonard S."/>
            <person name="Crouse K."/>
            <person name="Collura K."/>
            <person name="Kudrna D."/>
            <person name="Currie J."/>
            <person name="He R."/>
            <person name="Angelova A."/>
            <person name="Rajasekar S."/>
            <person name="Mueller T."/>
            <person name="Lomeli R."/>
            <person name="Scara G."/>
            <person name="Ko A."/>
            <person name="Delaney K."/>
            <person name="Wissotski M."/>
            <person name="Lopez G."/>
            <person name="Campos D."/>
            <person name="Braidotti M."/>
            <person name="Ashley E."/>
            <person name="Golser W."/>
            <person name="Kim H."/>
            <person name="Lee S."/>
            <person name="Lin J."/>
            <person name="Dujmic Z."/>
            <person name="Kim W."/>
            <person name="Talag J."/>
            <person name="Zuccolo A."/>
            <person name="Fan C."/>
            <person name="Sebastian A."/>
            <person name="Kramer M."/>
            <person name="Spiegel L."/>
            <person name="Nascimento L."/>
            <person name="Zutavern T."/>
            <person name="Miller B."/>
            <person name="Ambroise C."/>
            <person name="Muller S."/>
            <person name="Spooner W."/>
            <person name="Narechania A."/>
            <person name="Ren L."/>
            <person name="Wei S."/>
            <person name="Kumari S."/>
            <person name="Faga B."/>
            <person name="Levy M.J."/>
            <person name="McMahan L."/>
            <person name="Van Buren P."/>
            <person name="Vaughn M.W."/>
            <person name="Ying K."/>
            <person name="Yeh C.-T."/>
            <person name="Emrich S.J."/>
            <person name="Jia Y."/>
            <person name="Kalyanaraman A."/>
            <person name="Hsia A.-P."/>
            <person name="Barbazuk W.B."/>
            <person name="Baucom R.S."/>
            <person name="Brutnell T.P."/>
            <person name="Carpita N.C."/>
            <person name="Chaparro C."/>
            <person name="Chia J.-M."/>
            <person name="Deragon J.-M."/>
            <person name="Estill J.C."/>
            <person name="Fu Y."/>
            <person name="Jeddeloh J.A."/>
            <person name="Han Y."/>
            <person name="Lee H."/>
            <person name="Li P."/>
            <person name="Lisch D.R."/>
            <person name="Liu S."/>
            <person name="Liu Z."/>
            <person name="Nagel D.H."/>
            <person name="McCann M.C."/>
            <person name="SanMiguel P."/>
            <person name="Myers A.M."/>
            <person name="Nettleton D."/>
            <person name="Nguyen J."/>
            <person name="Penning B.W."/>
            <person name="Ponnala L."/>
            <person name="Schneider K.L."/>
            <person name="Schwartz D.C."/>
            <person name="Sharma A."/>
            <person name="Soderlund C."/>
            <person name="Springer N.M."/>
            <person name="Sun Q."/>
            <person name="Wang H."/>
            <person name="Waterman M."/>
            <person name="Westerman R."/>
            <person name="Wolfgruber T.K."/>
            <person name="Yang L."/>
            <person name="Yu Y."/>
            <person name="Zhang L."/>
            <person name="Zhou S."/>
            <person name="Zhu Q."/>
            <person name="Bennetzen J.L."/>
            <person name="Dawe R.K."/>
            <person name="Jiang J."/>
            <person name="Jiang N."/>
            <person name="Presting G.G."/>
            <person name="Wessler S.R."/>
            <person name="Aluru S."/>
            <person name="Martienssen R.A."/>
            <person name="Clifton S.W."/>
            <person name="McCombie W.R."/>
            <person name="Wing R.A."/>
            <person name="Wilson R.K."/>
        </authorList>
    </citation>
    <scope>NUCLEOTIDE SEQUENCE [LARGE SCALE GENOMIC DNA]</scope>
    <source>
        <strain evidence="3">cv. B73</strain>
    </source>
</reference>
<keyword evidence="1" id="KW-0472">Membrane</keyword>
<evidence type="ECO:0000256" key="1">
    <source>
        <dbReference type="SAM" id="Phobius"/>
    </source>
</evidence>
<accession>A0A804NSI1</accession>
<protein>
    <submittedName>
        <fullName evidence="2">Uncharacterized protein</fullName>
    </submittedName>
</protein>
<feature type="transmembrane region" description="Helical" evidence="1">
    <location>
        <begin position="25"/>
        <end position="44"/>
    </location>
</feature>